<dbReference type="GO" id="GO:0006508">
    <property type="term" value="P:proteolysis"/>
    <property type="evidence" value="ECO:0007669"/>
    <property type="project" value="InterPro"/>
</dbReference>
<organism evidence="3 4">
    <name type="scientific">Candidatus Woesebacteria bacterium RIFCSPHIGHO2_01_FULL_38_26b</name>
    <dbReference type="NCBI Taxonomy" id="1802491"/>
    <lineage>
        <taxon>Bacteria</taxon>
        <taxon>Candidatus Woeseibacteriota</taxon>
    </lineage>
</organism>
<evidence type="ECO:0000313" key="3">
    <source>
        <dbReference type="EMBL" id="OGM21392.1"/>
    </source>
</evidence>
<evidence type="ECO:0000259" key="2">
    <source>
        <dbReference type="Pfam" id="PF00326"/>
    </source>
</evidence>
<sequence>MRFIILAIIIIFSFIGGWLLRSHFYNKTNSFGLTTKESTIKKPFEKYTIENLAKADIKPGKLEITEKLEENDNFTSYLFRFTFNPSLDGKLFKTTTGQINIPTSKQTPQKDKLPIVIMLRGYINQETFKTGDGTRNAAKVFAENGFITVAPDFLGYGESDKEADNILETRFQTYTTVLSLIKSLEQIPQDKTLIAGPSQLTNQLINKSSIFIWGHSNGGQIALTILEITGENYPTTLWAPVSKFFPYSVLYYTEDSIDGGKLIRRELAKFEEIYDVEKYSLTNYLDRITAPILVQQGEADDAVPISWSDKLIKKLKDLDKQVTYYTYPSTDHNMRPSWDQVVQEDLVFFRKDFE</sequence>
<evidence type="ECO:0000313" key="4">
    <source>
        <dbReference type="Proteomes" id="UP000176741"/>
    </source>
</evidence>
<dbReference type="InterPro" id="IPR050261">
    <property type="entry name" value="FrsA_esterase"/>
</dbReference>
<keyword evidence="1" id="KW-0378">Hydrolase</keyword>
<reference evidence="3 4" key="1">
    <citation type="journal article" date="2016" name="Nat. Commun.">
        <title>Thousands of microbial genomes shed light on interconnected biogeochemical processes in an aquifer system.</title>
        <authorList>
            <person name="Anantharaman K."/>
            <person name="Brown C.T."/>
            <person name="Hug L.A."/>
            <person name="Sharon I."/>
            <person name="Castelle C.J."/>
            <person name="Probst A.J."/>
            <person name="Thomas B.C."/>
            <person name="Singh A."/>
            <person name="Wilkins M.J."/>
            <person name="Karaoz U."/>
            <person name="Brodie E.L."/>
            <person name="Williams K.H."/>
            <person name="Hubbard S.S."/>
            <person name="Banfield J.F."/>
        </authorList>
    </citation>
    <scope>NUCLEOTIDE SEQUENCE [LARGE SCALE GENOMIC DNA]</scope>
</reference>
<dbReference type="Pfam" id="PF00326">
    <property type="entry name" value="Peptidase_S9"/>
    <property type="match status" value="1"/>
</dbReference>
<comment type="caution">
    <text evidence="3">The sequence shown here is derived from an EMBL/GenBank/DDBJ whole genome shotgun (WGS) entry which is preliminary data.</text>
</comment>
<dbReference type="GO" id="GO:0008236">
    <property type="term" value="F:serine-type peptidase activity"/>
    <property type="evidence" value="ECO:0007669"/>
    <property type="project" value="InterPro"/>
</dbReference>
<dbReference type="Proteomes" id="UP000176741">
    <property type="component" value="Unassembled WGS sequence"/>
</dbReference>
<dbReference type="PANTHER" id="PTHR22946:SF9">
    <property type="entry name" value="POLYKETIDE TRANSFERASE AF380"/>
    <property type="match status" value="1"/>
</dbReference>
<name>A0A1F7Y292_9BACT</name>
<dbReference type="InterPro" id="IPR029058">
    <property type="entry name" value="AB_hydrolase_fold"/>
</dbReference>
<dbReference type="PANTHER" id="PTHR22946">
    <property type="entry name" value="DIENELACTONE HYDROLASE DOMAIN-CONTAINING PROTEIN-RELATED"/>
    <property type="match status" value="1"/>
</dbReference>
<proteinExistence type="predicted"/>
<protein>
    <recommendedName>
        <fullName evidence="2">Peptidase S9 prolyl oligopeptidase catalytic domain-containing protein</fullName>
    </recommendedName>
</protein>
<dbReference type="EMBL" id="MGGD01000011">
    <property type="protein sequence ID" value="OGM21392.1"/>
    <property type="molecule type" value="Genomic_DNA"/>
</dbReference>
<dbReference type="Gene3D" id="3.40.50.1820">
    <property type="entry name" value="alpha/beta hydrolase"/>
    <property type="match status" value="1"/>
</dbReference>
<dbReference type="InterPro" id="IPR001375">
    <property type="entry name" value="Peptidase_S9_cat"/>
</dbReference>
<dbReference type="GO" id="GO:0052689">
    <property type="term" value="F:carboxylic ester hydrolase activity"/>
    <property type="evidence" value="ECO:0007669"/>
    <property type="project" value="UniProtKB-ARBA"/>
</dbReference>
<dbReference type="SUPFAM" id="SSF53474">
    <property type="entry name" value="alpha/beta-Hydrolases"/>
    <property type="match status" value="1"/>
</dbReference>
<dbReference type="AlphaFoldDB" id="A0A1F7Y292"/>
<gene>
    <name evidence="3" type="ORF">A2771_04475</name>
</gene>
<evidence type="ECO:0000256" key="1">
    <source>
        <dbReference type="ARBA" id="ARBA00022801"/>
    </source>
</evidence>
<accession>A0A1F7Y292</accession>
<feature type="domain" description="Peptidase S9 prolyl oligopeptidase catalytic" evidence="2">
    <location>
        <begin position="201"/>
        <end position="337"/>
    </location>
</feature>